<reference evidence="3 4" key="1">
    <citation type="submission" date="2023-02" db="EMBL/GenBank/DDBJ databases">
        <title>Genome sequencing required for Actinomycetospora new species description.</title>
        <authorList>
            <person name="Saimee Y."/>
            <person name="Duangmal K."/>
        </authorList>
    </citation>
    <scope>NUCLEOTIDE SEQUENCE [LARGE SCALE GENOMIC DNA]</scope>
    <source>
        <strain evidence="3 4">DW7H6</strain>
    </source>
</reference>
<organism evidence="3 4">
    <name type="scientific">Actinomycetospora lemnae</name>
    <dbReference type="NCBI Taxonomy" id="3019891"/>
    <lineage>
        <taxon>Bacteria</taxon>
        <taxon>Bacillati</taxon>
        <taxon>Actinomycetota</taxon>
        <taxon>Actinomycetes</taxon>
        <taxon>Pseudonocardiales</taxon>
        <taxon>Pseudonocardiaceae</taxon>
        <taxon>Actinomycetospora</taxon>
    </lineage>
</organism>
<feature type="region of interest" description="Disordered" evidence="1">
    <location>
        <begin position="65"/>
        <end position="143"/>
    </location>
</feature>
<dbReference type="RefSeq" id="WP_274199034.1">
    <property type="nucleotide sequence ID" value="NZ_JAQZAO010000002.1"/>
</dbReference>
<proteinExistence type="predicted"/>
<name>A0ABT5SPS7_9PSEU</name>
<evidence type="ECO:0000313" key="4">
    <source>
        <dbReference type="Proteomes" id="UP001300763"/>
    </source>
</evidence>
<comment type="caution">
    <text evidence="3">The sequence shown here is derived from an EMBL/GenBank/DDBJ whole genome shotgun (WGS) entry which is preliminary data.</text>
</comment>
<sequence>MPVGAVRGGSRHRSPGRSAIRHGALAAGLTGSALALVGPAVIALPDQDPQGAATTLELSAQGAALAGPSSSASGARSAVAPVSGPGTSAASADLIKATERDRAADAATAREARARAAEERRAQQAAQERAAEQERTASVTNCGASGSYGGVADSVQEVGNAMECVFPGHDVLGVGSRGGQSDHPDGYALDFMTTSGDAIADCIVENKDELGVSYVIWDQRINTGSGWEGMEDRGGATANHEDHVHISFERGGSPDVSALRSCK</sequence>
<protein>
    <recommendedName>
        <fullName evidence="2">ARB-07466-like C-terminal domain-containing protein</fullName>
    </recommendedName>
</protein>
<dbReference type="Proteomes" id="UP001300763">
    <property type="component" value="Unassembled WGS sequence"/>
</dbReference>
<feature type="compositionally biased region" description="Low complexity" evidence="1">
    <location>
        <begin position="65"/>
        <end position="84"/>
    </location>
</feature>
<feature type="domain" description="ARB-07466-like C-terminal" evidence="2">
    <location>
        <begin position="149"/>
        <end position="240"/>
    </location>
</feature>
<keyword evidence="4" id="KW-1185">Reference proteome</keyword>
<gene>
    <name evidence="3" type="ORF">PGB27_03860</name>
</gene>
<accession>A0ABT5SPS7</accession>
<evidence type="ECO:0000256" key="1">
    <source>
        <dbReference type="SAM" id="MobiDB-lite"/>
    </source>
</evidence>
<feature type="compositionally biased region" description="Basic and acidic residues" evidence="1">
    <location>
        <begin position="96"/>
        <end position="122"/>
    </location>
</feature>
<evidence type="ECO:0000259" key="2">
    <source>
        <dbReference type="Pfam" id="PF26571"/>
    </source>
</evidence>
<dbReference type="EMBL" id="JAQZAO010000002">
    <property type="protein sequence ID" value="MDD7964475.1"/>
    <property type="molecule type" value="Genomic_DNA"/>
</dbReference>
<dbReference type="InterPro" id="IPR058593">
    <property type="entry name" value="ARB_07466-like_C"/>
</dbReference>
<dbReference type="Pfam" id="PF26571">
    <property type="entry name" value="VldE"/>
    <property type="match status" value="1"/>
</dbReference>
<evidence type="ECO:0000313" key="3">
    <source>
        <dbReference type="EMBL" id="MDD7964475.1"/>
    </source>
</evidence>